<dbReference type="EMBL" id="RHFK02000001">
    <property type="protein sequence ID" value="TWW81538.1"/>
    <property type="molecule type" value="Genomic_DNA"/>
</dbReference>
<comment type="caution">
    <text evidence="1">The sequence shown here is derived from an EMBL/GenBank/DDBJ whole genome shotgun (WGS) entry which is preliminary data.</text>
</comment>
<dbReference type="AlphaFoldDB" id="A0A5C6PRU7"/>
<keyword evidence="2" id="KW-1185">Reference proteome</keyword>
<gene>
    <name evidence="1" type="ORF">D4764_01G0013530</name>
</gene>
<dbReference type="Proteomes" id="UP000324091">
    <property type="component" value="Chromosome 1"/>
</dbReference>
<evidence type="ECO:0000313" key="1">
    <source>
        <dbReference type="EMBL" id="TWW81538.1"/>
    </source>
</evidence>
<proteinExistence type="predicted"/>
<name>A0A5C6PRU7_9TELE</name>
<organism evidence="1 2">
    <name type="scientific">Takifugu flavidus</name>
    <name type="common">sansaifugu</name>
    <dbReference type="NCBI Taxonomy" id="433684"/>
    <lineage>
        <taxon>Eukaryota</taxon>
        <taxon>Metazoa</taxon>
        <taxon>Chordata</taxon>
        <taxon>Craniata</taxon>
        <taxon>Vertebrata</taxon>
        <taxon>Euteleostomi</taxon>
        <taxon>Actinopterygii</taxon>
        <taxon>Neopterygii</taxon>
        <taxon>Teleostei</taxon>
        <taxon>Neoteleostei</taxon>
        <taxon>Acanthomorphata</taxon>
        <taxon>Eupercaria</taxon>
        <taxon>Tetraodontiformes</taxon>
        <taxon>Tetradontoidea</taxon>
        <taxon>Tetraodontidae</taxon>
        <taxon>Takifugu</taxon>
    </lineage>
</organism>
<evidence type="ECO:0000313" key="2">
    <source>
        <dbReference type="Proteomes" id="UP000324091"/>
    </source>
</evidence>
<accession>A0A5C6PRU7</accession>
<protein>
    <submittedName>
        <fullName evidence="1">Uncharacterized protein</fullName>
    </submittedName>
</protein>
<sequence>MELSGIGGLKISRDLSLLRSCEEQAPVPPNKFMGDVEELAASYERKLIEPVLAHSCRKGDNETSYKELMCREEEGSGEKLHLEVTEVQVFIFSLNT</sequence>
<reference evidence="1 2" key="1">
    <citation type="submission" date="2019-04" db="EMBL/GenBank/DDBJ databases">
        <title>Chromosome genome assembly for Takifugu flavidus.</title>
        <authorList>
            <person name="Xiao S."/>
        </authorList>
    </citation>
    <scope>NUCLEOTIDE SEQUENCE [LARGE SCALE GENOMIC DNA]</scope>
    <source>
        <strain evidence="1">HTHZ2018</strain>
        <tissue evidence="1">Muscle</tissue>
    </source>
</reference>